<dbReference type="EMBL" id="MHLI01000015">
    <property type="protein sequence ID" value="OGZ05163.1"/>
    <property type="molecule type" value="Genomic_DNA"/>
</dbReference>
<feature type="short sequence motif" description="'KMSKS' region" evidence="9">
    <location>
        <begin position="282"/>
        <end position="286"/>
    </location>
</feature>
<dbReference type="PANTHER" id="PTHR10890">
    <property type="entry name" value="CYSTEINYL-TRNA SYNTHETASE"/>
    <property type="match status" value="1"/>
</dbReference>
<dbReference type="EC" id="6.1.1.16" evidence="9"/>
<dbReference type="Gene3D" id="1.20.120.640">
    <property type="entry name" value="Anticodon-binding domain of a subclass of class I aminoacyl-tRNA synthetases"/>
    <property type="match status" value="1"/>
</dbReference>
<protein>
    <recommendedName>
        <fullName evidence="9">Cysteine--tRNA ligase</fullName>
        <ecNumber evidence="9">6.1.1.16</ecNumber>
    </recommendedName>
    <alternativeName>
        <fullName evidence="9">Cysteinyl-tRNA synthetase</fullName>
        <shortName evidence="9">CysRS</shortName>
    </alternativeName>
</protein>
<dbReference type="Pfam" id="PF01406">
    <property type="entry name" value="tRNA-synt_1e"/>
    <property type="match status" value="1"/>
</dbReference>
<accession>A0A1G2CUX4</accession>
<evidence type="ECO:0000256" key="4">
    <source>
        <dbReference type="ARBA" id="ARBA00022741"/>
    </source>
</evidence>
<dbReference type="Pfam" id="PF23493">
    <property type="entry name" value="CysS_C"/>
    <property type="match status" value="1"/>
</dbReference>
<dbReference type="CDD" id="cd00672">
    <property type="entry name" value="CysRS_core"/>
    <property type="match status" value="1"/>
</dbReference>
<sequence length="466" mass="52986">MGLHLYNTATRTLEEFSPLHPPQVTMYNCGPTVYNYQHIGNMRSFVFADILRRTLEWNTYQVMQIVNITDVGHLVSDGDEGEDKMTIGARRDNKSVEEIITKYSDAFLADLEVLNIKRAASYPRATKYIDEQKQLITMLAKKEYTYVTTDGIYFDTSKFPRYPDFAKLDVKGLEAGTRVSLGEKKNITDFALWKFSPKDGAQREQEWDSPLGYEQRGFPGWHLECSAIAMKFLGNTLDIHTGGVDHIPVHHTNEIAQSESATGETFARYWLHNAHVLIDGEKMSKSLGNTYRLVDLHERGIPPLAYRYWLLTAHYRTQVNFTWEALAGAQSAYNRLTNYVLSLNISLEGIPITAYINKFTTFINDDLNTAGAIALIWKLTKDTSASDADKLATILKIDEVLGLGLSVIQTHAEQEKIPKAVTELLSKRKIVREQKNFAESDRLRDEIKKHGYEVKDTSDGQKLEQI</sequence>
<evidence type="ECO:0000256" key="7">
    <source>
        <dbReference type="ARBA" id="ARBA00022917"/>
    </source>
</evidence>
<feature type="domain" description="Cysteinyl-tRNA ligase anticodon binding" evidence="11">
    <location>
        <begin position="416"/>
        <end position="461"/>
    </location>
</feature>
<comment type="catalytic activity">
    <reaction evidence="9">
        <text>tRNA(Cys) + L-cysteine + ATP = L-cysteinyl-tRNA(Cys) + AMP + diphosphate</text>
        <dbReference type="Rhea" id="RHEA:17773"/>
        <dbReference type="Rhea" id="RHEA-COMP:9661"/>
        <dbReference type="Rhea" id="RHEA-COMP:9679"/>
        <dbReference type="ChEBI" id="CHEBI:30616"/>
        <dbReference type="ChEBI" id="CHEBI:33019"/>
        <dbReference type="ChEBI" id="CHEBI:35235"/>
        <dbReference type="ChEBI" id="CHEBI:78442"/>
        <dbReference type="ChEBI" id="CHEBI:78517"/>
        <dbReference type="ChEBI" id="CHEBI:456215"/>
        <dbReference type="EC" id="6.1.1.16"/>
    </reaction>
</comment>
<evidence type="ECO:0000256" key="1">
    <source>
        <dbReference type="ARBA" id="ARBA00011245"/>
    </source>
</evidence>
<dbReference type="Gene3D" id="3.40.50.620">
    <property type="entry name" value="HUPs"/>
    <property type="match status" value="1"/>
</dbReference>
<dbReference type="AlphaFoldDB" id="A0A1G2CUX4"/>
<comment type="cofactor">
    <cofactor evidence="9">
        <name>Zn(2+)</name>
        <dbReference type="ChEBI" id="CHEBI:29105"/>
    </cofactor>
    <text evidence="9">Binds 1 zinc ion per subunit.</text>
</comment>
<dbReference type="GO" id="GO:0008270">
    <property type="term" value="F:zinc ion binding"/>
    <property type="evidence" value="ECO:0007669"/>
    <property type="project" value="UniProtKB-UniRule"/>
</dbReference>
<proteinExistence type="inferred from homology"/>
<organism evidence="12 13">
    <name type="scientific">Candidatus Lloydbacteria bacterium RIFCSPHIGHO2_01_FULL_49_22</name>
    <dbReference type="NCBI Taxonomy" id="1798658"/>
    <lineage>
        <taxon>Bacteria</taxon>
        <taxon>Candidatus Lloydiibacteriota</taxon>
    </lineage>
</organism>
<evidence type="ECO:0000313" key="12">
    <source>
        <dbReference type="EMBL" id="OGZ05163.1"/>
    </source>
</evidence>
<evidence type="ECO:0000256" key="6">
    <source>
        <dbReference type="ARBA" id="ARBA00022840"/>
    </source>
</evidence>
<keyword evidence="5 9" id="KW-0862">Zinc</keyword>
<keyword evidence="7 9" id="KW-0648">Protein biosynthesis</keyword>
<dbReference type="InterPro" id="IPR024909">
    <property type="entry name" value="Cys-tRNA/MSH_ligase"/>
</dbReference>
<evidence type="ECO:0000256" key="8">
    <source>
        <dbReference type="ARBA" id="ARBA00023146"/>
    </source>
</evidence>
<feature type="binding site" evidence="9">
    <location>
        <position position="285"/>
    </location>
    <ligand>
        <name>ATP</name>
        <dbReference type="ChEBI" id="CHEBI:30616"/>
    </ligand>
</feature>
<dbReference type="GO" id="GO:0005829">
    <property type="term" value="C:cytosol"/>
    <property type="evidence" value="ECO:0007669"/>
    <property type="project" value="TreeGrafter"/>
</dbReference>
<feature type="binding site" evidence="9">
    <location>
        <position position="250"/>
    </location>
    <ligand>
        <name>Zn(2+)</name>
        <dbReference type="ChEBI" id="CHEBI:29105"/>
    </ligand>
</feature>
<feature type="domain" description="tRNA synthetases class I catalytic" evidence="10">
    <location>
        <begin position="16"/>
        <end position="330"/>
    </location>
</feature>
<dbReference type="GO" id="GO:0005524">
    <property type="term" value="F:ATP binding"/>
    <property type="evidence" value="ECO:0007669"/>
    <property type="project" value="UniProtKB-UniRule"/>
</dbReference>
<evidence type="ECO:0000313" key="13">
    <source>
        <dbReference type="Proteomes" id="UP000177122"/>
    </source>
</evidence>
<comment type="similarity">
    <text evidence="9">Belongs to the class-I aminoacyl-tRNA synthetase family.</text>
</comment>
<keyword evidence="6 9" id="KW-0067">ATP-binding</keyword>
<dbReference type="Proteomes" id="UP000177122">
    <property type="component" value="Unassembled WGS sequence"/>
</dbReference>
<evidence type="ECO:0000256" key="9">
    <source>
        <dbReference type="HAMAP-Rule" id="MF_00041"/>
    </source>
</evidence>
<dbReference type="PANTHER" id="PTHR10890:SF3">
    <property type="entry name" value="CYSTEINE--TRNA LIGASE, CYTOPLASMIC"/>
    <property type="match status" value="1"/>
</dbReference>
<feature type="binding site" evidence="9">
    <location>
        <position position="254"/>
    </location>
    <ligand>
        <name>Zn(2+)</name>
        <dbReference type="ChEBI" id="CHEBI:29105"/>
    </ligand>
</feature>
<keyword evidence="2 9" id="KW-0436">Ligase</keyword>
<dbReference type="InterPro" id="IPR014729">
    <property type="entry name" value="Rossmann-like_a/b/a_fold"/>
</dbReference>
<keyword evidence="4 9" id="KW-0547">Nucleotide-binding</keyword>
<dbReference type="InterPro" id="IPR009080">
    <property type="entry name" value="tRNAsynth_Ia_anticodon-bd"/>
</dbReference>
<name>A0A1G2CUX4_9BACT</name>
<dbReference type="GO" id="GO:0004817">
    <property type="term" value="F:cysteine-tRNA ligase activity"/>
    <property type="evidence" value="ECO:0007669"/>
    <property type="project" value="UniProtKB-UniRule"/>
</dbReference>
<dbReference type="GO" id="GO:0006423">
    <property type="term" value="P:cysteinyl-tRNA aminoacylation"/>
    <property type="evidence" value="ECO:0007669"/>
    <property type="project" value="UniProtKB-UniRule"/>
</dbReference>
<keyword evidence="9" id="KW-0963">Cytoplasm</keyword>
<evidence type="ECO:0000256" key="5">
    <source>
        <dbReference type="ARBA" id="ARBA00022833"/>
    </source>
</evidence>
<evidence type="ECO:0000256" key="2">
    <source>
        <dbReference type="ARBA" id="ARBA00022598"/>
    </source>
</evidence>
<evidence type="ECO:0000256" key="3">
    <source>
        <dbReference type="ARBA" id="ARBA00022723"/>
    </source>
</evidence>
<keyword evidence="8 9" id="KW-0030">Aminoacyl-tRNA synthetase</keyword>
<feature type="binding site" evidence="9">
    <location>
        <position position="225"/>
    </location>
    <ligand>
        <name>Zn(2+)</name>
        <dbReference type="ChEBI" id="CHEBI:29105"/>
    </ligand>
</feature>
<dbReference type="SUPFAM" id="SSF47323">
    <property type="entry name" value="Anticodon-binding domain of a subclass of class I aminoacyl-tRNA synthetases"/>
    <property type="match status" value="1"/>
</dbReference>
<dbReference type="SUPFAM" id="SSF52374">
    <property type="entry name" value="Nucleotidylyl transferase"/>
    <property type="match status" value="1"/>
</dbReference>
<comment type="subunit">
    <text evidence="1 9">Monomer.</text>
</comment>
<comment type="caution">
    <text evidence="12">The sequence shown here is derived from an EMBL/GenBank/DDBJ whole genome shotgun (WGS) entry which is preliminary data.</text>
</comment>
<dbReference type="NCBIfam" id="TIGR00435">
    <property type="entry name" value="cysS"/>
    <property type="match status" value="1"/>
</dbReference>
<feature type="binding site" evidence="9">
    <location>
        <position position="29"/>
    </location>
    <ligand>
        <name>Zn(2+)</name>
        <dbReference type="ChEBI" id="CHEBI:29105"/>
    </ligand>
</feature>
<dbReference type="PRINTS" id="PR00983">
    <property type="entry name" value="TRNASYNTHCYS"/>
</dbReference>
<dbReference type="InterPro" id="IPR015803">
    <property type="entry name" value="Cys-tRNA-ligase"/>
</dbReference>
<feature type="short sequence motif" description="'HIGH' region" evidence="9">
    <location>
        <begin position="31"/>
        <end position="41"/>
    </location>
</feature>
<dbReference type="HAMAP" id="MF_00041">
    <property type="entry name" value="Cys_tRNA_synth"/>
    <property type="match status" value="1"/>
</dbReference>
<dbReference type="InterPro" id="IPR056411">
    <property type="entry name" value="CysS_C"/>
</dbReference>
<gene>
    <name evidence="9" type="primary">cysS</name>
    <name evidence="12" type="ORF">A2845_02485</name>
</gene>
<dbReference type="InterPro" id="IPR032678">
    <property type="entry name" value="tRNA-synt_1_cat_dom"/>
</dbReference>
<evidence type="ECO:0000259" key="11">
    <source>
        <dbReference type="Pfam" id="PF23493"/>
    </source>
</evidence>
<keyword evidence="3 9" id="KW-0479">Metal-binding</keyword>
<reference evidence="12 13" key="1">
    <citation type="journal article" date="2016" name="Nat. Commun.">
        <title>Thousands of microbial genomes shed light on interconnected biogeochemical processes in an aquifer system.</title>
        <authorList>
            <person name="Anantharaman K."/>
            <person name="Brown C.T."/>
            <person name="Hug L.A."/>
            <person name="Sharon I."/>
            <person name="Castelle C.J."/>
            <person name="Probst A.J."/>
            <person name="Thomas B.C."/>
            <person name="Singh A."/>
            <person name="Wilkins M.J."/>
            <person name="Karaoz U."/>
            <person name="Brodie E.L."/>
            <person name="Williams K.H."/>
            <person name="Hubbard S.S."/>
            <person name="Banfield J.F."/>
        </authorList>
    </citation>
    <scope>NUCLEOTIDE SEQUENCE [LARGE SCALE GENOMIC DNA]</scope>
</reference>
<evidence type="ECO:0000259" key="10">
    <source>
        <dbReference type="Pfam" id="PF01406"/>
    </source>
</evidence>
<comment type="subcellular location">
    <subcellularLocation>
        <location evidence="9">Cytoplasm</location>
    </subcellularLocation>
</comment>